<dbReference type="InterPro" id="IPR050572">
    <property type="entry name" value="Fe-S_Ferredoxin"/>
</dbReference>
<proteinExistence type="predicted"/>
<evidence type="ECO:0000256" key="1">
    <source>
        <dbReference type="ARBA" id="ARBA00022448"/>
    </source>
</evidence>
<evidence type="ECO:0000256" key="3">
    <source>
        <dbReference type="ARBA" id="ARBA00022723"/>
    </source>
</evidence>
<dbReference type="GO" id="GO:0051539">
    <property type="term" value="F:4 iron, 4 sulfur cluster binding"/>
    <property type="evidence" value="ECO:0007669"/>
    <property type="project" value="UniProtKB-KW"/>
</dbReference>
<sequence length="65" mass="6954">MAKRLANVNTDVCVACGVCRLQCPREAISIYKGCYALVNEETCVGCGLCEKACPASAINLKERSI</sequence>
<protein>
    <submittedName>
        <fullName evidence="9">4Fe-4S ferredoxin</fullName>
    </submittedName>
</protein>
<evidence type="ECO:0000259" key="8">
    <source>
        <dbReference type="PROSITE" id="PS51379"/>
    </source>
</evidence>
<dbReference type="GO" id="GO:0046872">
    <property type="term" value="F:metal ion binding"/>
    <property type="evidence" value="ECO:0007669"/>
    <property type="project" value="UniProtKB-KW"/>
</dbReference>
<dbReference type="Pfam" id="PF14697">
    <property type="entry name" value="Fer4_21"/>
    <property type="match status" value="1"/>
</dbReference>
<evidence type="ECO:0000313" key="10">
    <source>
        <dbReference type="Proteomes" id="UP000766246"/>
    </source>
</evidence>
<evidence type="ECO:0000256" key="5">
    <source>
        <dbReference type="ARBA" id="ARBA00022982"/>
    </source>
</evidence>
<dbReference type="InterPro" id="IPR017896">
    <property type="entry name" value="4Fe4S_Fe-S-bd"/>
</dbReference>
<evidence type="ECO:0000256" key="6">
    <source>
        <dbReference type="ARBA" id="ARBA00023004"/>
    </source>
</evidence>
<dbReference type="SUPFAM" id="SSF54862">
    <property type="entry name" value="4Fe-4S ferredoxins"/>
    <property type="match status" value="1"/>
</dbReference>
<accession>A0A927U9C9</accession>
<gene>
    <name evidence="9" type="ORF">E7272_01025</name>
</gene>
<evidence type="ECO:0000256" key="7">
    <source>
        <dbReference type="ARBA" id="ARBA00023014"/>
    </source>
</evidence>
<organism evidence="9 10">
    <name type="scientific">Pseudobutyrivibrio ruminis</name>
    <dbReference type="NCBI Taxonomy" id="46206"/>
    <lineage>
        <taxon>Bacteria</taxon>
        <taxon>Bacillati</taxon>
        <taxon>Bacillota</taxon>
        <taxon>Clostridia</taxon>
        <taxon>Lachnospirales</taxon>
        <taxon>Lachnospiraceae</taxon>
        <taxon>Pseudobutyrivibrio</taxon>
    </lineage>
</organism>
<evidence type="ECO:0000256" key="4">
    <source>
        <dbReference type="ARBA" id="ARBA00022737"/>
    </source>
</evidence>
<feature type="domain" description="4Fe-4S ferredoxin-type" evidence="8">
    <location>
        <begin position="4"/>
        <end position="33"/>
    </location>
</feature>
<feature type="domain" description="4Fe-4S ferredoxin-type" evidence="8">
    <location>
        <begin position="34"/>
        <end position="63"/>
    </location>
</feature>
<dbReference type="Proteomes" id="UP000766246">
    <property type="component" value="Unassembled WGS sequence"/>
</dbReference>
<keyword evidence="5" id="KW-0249">Electron transport</keyword>
<reference evidence="9" key="1">
    <citation type="submission" date="2019-04" db="EMBL/GenBank/DDBJ databases">
        <title>Evolution of Biomass-Degrading Anaerobic Consortia Revealed by Metagenomics.</title>
        <authorList>
            <person name="Peng X."/>
        </authorList>
    </citation>
    <scope>NUCLEOTIDE SEQUENCE</scope>
    <source>
        <strain evidence="9">SIG311</strain>
    </source>
</reference>
<dbReference type="EMBL" id="SVER01000002">
    <property type="protein sequence ID" value="MBE5918400.1"/>
    <property type="molecule type" value="Genomic_DNA"/>
</dbReference>
<keyword evidence="2" id="KW-0004">4Fe-4S</keyword>
<comment type="caution">
    <text evidence="9">The sequence shown here is derived from an EMBL/GenBank/DDBJ whole genome shotgun (WGS) entry which is preliminary data.</text>
</comment>
<dbReference type="PANTHER" id="PTHR43687:SF6">
    <property type="entry name" value="L-ASPARTATE SEMIALDEHYDE SULFURTRANSFERASE IRON-SULFUR SUBUNIT"/>
    <property type="match status" value="1"/>
</dbReference>
<dbReference type="AlphaFoldDB" id="A0A927U9C9"/>
<keyword evidence="3" id="KW-0479">Metal-binding</keyword>
<dbReference type="InterPro" id="IPR017900">
    <property type="entry name" value="4Fe4S_Fe_S_CS"/>
</dbReference>
<evidence type="ECO:0000313" key="9">
    <source>
        <dbReference type="EMBL" id="MBE5918400.1"/>
    </source>
</evidence>
<keyword evidence="6" id="KW-0408">Iron</keyword>
<keyword evidence="4" id="KW-0677">Repeat</keyword>
<dbReference type="PROSITE" id="PS00198">
    <property type="entry name" value="4FE4S_FER_1"/>
    <property type="match status" value="1"/>
</dbReference>
<keyword evidence="1" id="KW-0813">Transport</keyword>
<keyword evidence="7" id="KW-0411">Iron-sulfur</keyword>
<name>A0A927U9C9_9FIRM</name>
<dbReference type="Gene3D" id="3.30.70.20">
    <property type="match status" value="1"/>
</dbReference>
<dbReference type="PROSITE" id="PS51379">
    <property type="entry name" value="4FE4S_FER_2"/>
    <property type="match status" value="2"/>
</dbReference>
<dbReference type="PANTHER" id="PTHR43687">
    <property type="entry name" value="ADENYLYLSULFATE REDUCTASE, BETA SUBUNIT"/>
    <property type="match status" value="1"/>
</dbReference>
<evidence type="ECO:0000256" key="2">
    <source>
        <dbReference type="ARBA" id="ARBA00022485"/>
    </source>
</evidence>